<comment type="cofactor">
    <cofactor evidence="1">
        <name>Mg(2+)</name>
        <dbReference type="ChEBI" id="CHEBI:18420"/>
    </cofactor>
    <text evidence="1">Binds 2 magnesium ions per subunit.</text>
</comment>
<dbReference type="GO" id="GO:0016787">
    <property type="term" value="F:hydrolase activity"/>
    <property type="evidence" value="ECO:0007669"/>
    <property type="project" value="UniProtKB-KW"/>
</dbReference>
<name>A0A7X0W1C3_9BACL</name>
<comment type="caution">
    <text evidence="2">The sequence shown here is derived from an EMBL/GenBank/DDBJ whole genome shotgun (WGS) entry which is preliminary data.</text>
</comment>
<dbReference type="Proteomes" id="UP000564644">
    <property type="component" value="Unassembled WGS sequence"/>
</dbReference>
<dbReference type="Gene3D" id="1.10.4080.10">
    <property type="entry name" value="ADP-ribosylation/Crystallin J1"/>
    <property type="match status" value="1"/>
</dbReference>
<keyword evidence="3" id="KW-1185">Reference proteome</keyword>
<evidence type="ECO:0000256" key="1">
    <source>
        <dbReference type="PIRSR" id="PIRSR605502-1"/>
    </source>
</evidence>
<accession>A0A7X0W1C3</accession>
<dbReference type="EMBL" id="JACJVO010000060">
    <property type="protein sequence ID" value="MBB6735908.1"/>
    <property type="molecule type" value="Genomic_DNA"/>
</dbReference>
<dbReference type="InterPro" id="IPR036705">
    <property type="entry name" value="Ribosyl_crysJ1_sf"/>
</dbReference>
<feature type="binding site" evidence="1">
    <location>
        <position position="54"/>
    </location>
    <ligand>
        <name>Mg(2+)</name>
        <dbReference type="ChEBI" id="CHEBI:18420"/>
        <label>1</label>
    </ligand>
</feature>
<sequence length="148" mass="16061">MELQLQRFKGSLVGLAVGDALGTTIEFSMPGRFEPVEDMVGGGPFGLKPGQWTDDTSMAICLAESLLETGVFDPVDQMRRYARWRYEGYWSSTGVCFDVGNATAEAIGRFRQTGEGYCGSADPRSAGNGSILYSASSRHPLRFTLPFG</sequence>
<dbReference type="PANTHER" id="PTHR16222:SF12">
    <property type="entry name" value="ADP-RIBOSYLGLYCOHYDROLASE-RELATED"/>
    <property type="match status" value="1"/>
</dbReference>
<dbReference type="GO" id="GO:0046872">
    <property type="term" value="F:metal ion binding"/>
    <property type="evidence" value="ECO:0007669"/>
    <property type="project" value="UniProtKB-KW"/>
</dbReference>
<gene>
    <name evidence="2" type="ORF">H7C18_33865</name>
</gene>
<keyword evidence="1" id="KW-0460">Magnesium</keyword>
<evidence type="ECO:0000313" key="2">
    <source>
        <dbReference type="EMBL" id="MBB6735908.1"/>
    </source>
</evidence>
<dbReference type="AlphaFoldDB" id="A0A7X0W1C3"/>
<evidence type="ECO:0000313" key="3">
    <source>
        <dbReference type="Proteomes" id="UP000564644"/>
    </source>
</evidence>
<protein>
    <submittedName>
        <fullName evidence="2">ADP-ribosylglycohydrolase family protein</fullName>
    </submittedName>
</protein>
<dbReference type="SUPFAM" id="SSF101478">
    <property type="entry name" value="ADP-ribosylglycohydrolase"/>
    <property type="match status" value="1"/>
</dbReference>
<dbReference type="InterPro" id="IPR005502">
    <property type="entry name" value="Ribosyl_crysJ1"/>
</dbReference>
<feature type="binding site" evidence="1">
    <location>
        <position position="53"/>
    </location>
    <ligand>
        <name>Mg(2+)</name>
        <dbReference type="ChEBI" id="CHEBI:18420"/>
        <label>1</label>
    </ligand>
</feature>
<dbReference type="Pfam" id="PF03747">
    <property type="entry name" value="ADP_ribosyl_GH"/>
    <property type="match status" value="1"/>
</dbReference>
<proteinExistence type="predicted"/>
<keyword evidence="1" id="KW-0479">Metal-binding</keyword>
<dbReference type="PANTHER" id="PTHR16222">
    <property type="entry name" value="ADP-RIBOSYLGLYCOHYDROLASE"/>
    <property type="match status" value="1"/>
</dbReference>
<reference evidence="2 3" key="1">
    <citation type="submission" date="2020-08" db="EMBL/GenBank/DDBJ databases">
        <title>Cohnella phylogeny.</title>
        <authorList>
            <person name="Dunlap C."/>
        </authorList>
    </citation>
    <scope>NUCLEOTIDE SEQUENCE [LARGE SCALE GENOMIC DNA]</scope>
    <source>
        <strain evidence="2 3">CBP 2801</strain>
    </source>
</reference>
<feature type="binding site" evidence="1">
    <location>
        <position position="55"/>
    </location>
    <ligand>
        <name>Mg(2+)</name>
        <dbReference type="ChEBI" id="CHEBI:18420"/>
        <label>1</label>
    </ligand>
</feature>
<dbReference type="InterPro" id="IPR050792">
    <property type="entry name" value="ADP-ribosylglycohydrolase"/>
</dbReference>
<organism evidence="2 3">
    <name type="scientific">Cohnella zeiphila</name>
    <dbReference type="NCBI Taxonomy" id="2761120"/>
    <lineage>
        <taxon>Bacteria</taxon>
        <taxon>Bacillati</taxon>
        <taxon>Bacillota</taxon>
        <taxon>Bacilli</taxon>
        <taxon>Bacillales</taxon>
        <taxon>Paenibacillaceae</taxon>
        <taxon>Cohnella</taxon>
    </lineage>
</organism>
<keyword evidence="2" id="KW-0378">Hydrolase</keyword>